<sequence length="93" mass="9997">MPRSAGHWLAVAESAVRGRCRSRWRARRRGPVVGRRAPAGTRRAIVVGGEANSSELLTGRDRVDGVDAAYVCRGRVCDLPVTTTEDLAAALAR</sequence>
<dbReference type="EMBL" id="JAOB01000060">
    <property type="protein sequence ID" value="EUA29835.1"/>
    <property type="molecule type" value="Genomic_DNA"/>
</dbReference>
<comment type="caution">
    <text evidence="1">The sequence shown here is derived from an EMBL/GenBank/DDBJ whole genome shotgun (WGS) entry which is preliminary data.</text>
</comment>
<organism evidence="1">
    <name type="scientific">Mycobacterium xenopi 4042</name>
    <dbReference type="NCBI Taxonomy" id="1299334"/>
    <lineage>
        <taxon>Bacteria</taxon>
        <taxon>Bacillati</taxon>
        <taxon>Actinomycetota</taxon>
        <taxon>Actinomycetes</taxon>
        <taxon>Mycobacteriales</taxon>
        <taxon>Mycobacteriaceae</taxon>
        <taxon>Mycobacterium</taxon>
    </lineage>
</organism>
<evidence type="ECO:0000313" key="1">
    <source>
        <dbReference type="EMBL" id="EUA29835.1"/>
    </source>
</evidence>
<dbReference type="AlphaFoldDB" id="X8AG74"/>
<proteinExistence type="predicted"/>
<protein>
    <submittedName>
        <fullName evidence="1">Transcriptional regulator, Fis family</fullName>
    </submittedName>
</protein>
<reference evidence="1" key="1">
    <citation type="submission" date="2014-01" db="EMBL/GenBank/DDBJ databases">
        <authorList>
            <person name="Brown-Elliot B."/>
            <person name="Wallace R."/>
            <person name="Lenaerts A."/>
            <person name="Ordway D."/>
            <person name="DeGroote M.A."/>
            <person name="Parker T."/>
            <person name="Sizemore C."/>
            <person name="Tallon L.J."/>
            <person name="Sadzewicz L.K."/>
            <person name="Sengamalay N."/>
            <person name="Fraser C.M."/>
            <person name="Hine E."/>
            <person name="Shefchek K.A."/>
            <person name="Das S.P."/>
            <person name="Tettelin H."/>
        </authorList>
    </citation>
    <scope>NUCLEOTIDE SEQUENCE [LARGE SCALE GENOMIC DNA]</scope>
    <source>
        <strain evidence="1">4042</strain>
    </source>
</reference>
<accession>X8AG74</accession>
<dbReference type="PATRIC" id="fig|1299334.3.peg.5780"/>
<name>X8AG74_MYCXE</name>
<gene>
    <name evidence="1" type="ORF">I553_4088</name>
</gene>